<feature type="region of interest" description="Disordered" evidence="1">
    <location>
        <begin position="92"/>
        <end position="248"/>
    </location>
</feature>
<gene>
    <name evidence="2" type="ORF">GALL_436560</name>
</gene>
<dbReference type="EMBL" id="MLJW01002419">
    <property type="protein sequence ID" value="OIQ74684.1"/>
    <property type="molecule type" value="Genomic_DNA"/>
</dbReference>
<feature type="compositionally biased region" description="Basic and acidic residues" evidence="1">
    <location>
        <begin position="134"/>
        <end position="155"/>
    </location>
</feature>
<evidence type="ECO:0000313" key="2">
    <source>
        <dbReference type="EMBL" id="OIQ74684.1"/>
    </source>
</evidence>
<proteinExistence type="predicted"/>
<feature type="compositionally biased region" description="Basic and acidic residues" evidence="1">
    <location>
        <begin position="162"/>
        <end position="207"/>
    </location>
</feature>
<organism evidence="2">
    <name type="scientific">mine drainage metagenome</name>
    <dbReference type="NCBI Taxonomy" id="410659"/>
    <lineage>
        <taxon>unclassified sequences</taxon>
        <taxon>metagenomes</taxon>
        <taxon>ecological metagenomes</taxon>
    </lineage>
</organism>
<reference evidence="2" key="1">
    <citation type="submission" date="2016-10" db="EMBL/GenBank/DDBJ databases">
        <title>Sequence of Gallionella enrichment culture.</title>
        <authorList>
            <person name="Poehlein A."/>
            <person name="Muehling M."/>
            <person name="Daniel R."/>
        </authorList>
    </citation>
    <scope>NUCLEOTIDE SEQUENCE</scope>
</reference>
<feature type="compositionally biased region" description="Basic and acidic residues" evidence="1">
    <location>
        <begin position="94"/>
        <end position="111"/>
    </location>
</feature>
<dbReference type="AlphaFoldDB" id="A0A1J5Q448"/>
<protein>
    <submittedName>
        <fullName evidence="2">Uncharacterized protein</fullName>
    </submittedName>
</protein>
<evidence type="ECO:0000256" key="1">
    <source>
        <dbReference type="SAM" id="MobiDB-lite"/>
    </source>
</evidence>
<name>A0A1J5Q448_9ZZZZ</name>
<accession>A0A1J5Q448</accession>
<feature type="region of interest" description="Disordered" evidence="1">
    <location>
        <begin position="1"/>
        <end position="60"/>
    </location>
</feature>
<comment type="caution">
    <text evidence="2">The sequence shown here is derived from an EMBL/GenBank/DDBJ whole genome shotgun (WGS) entry which is preliminary data.</text>
</comment>
<sequence length="248" mass="26395">MTQRGHGEHRLEATPPSAGARERRGSTGEVVALVDDGEVPDLAGRVGVPGQEHPVDDDPRADALADREDQETVTARAAVGVLAERARVGVVGDVHGDTEPGRQQAREREVVPRSVGCLDDDAVPIDHPGGPDTDPDHGTRRCGEELARELGEQVHRAVSRTAVERHRPAYDDAADEGHHRPADPRVVGEVDRDDLVVLGPHPDEGRGLADPALGADPELLDESLADQLGDEVRHRHPGQPGAARQVGS</sequence>
<feature type="compositionally biased region" description="Basic and acidic residues" evidence="1">
    <location>
        <begin position="1"/>
        <end position="12"/>
    </location>
</feature>